<evidence type="ECO:0000256" key="1">
    <source>
        <dbReference type="SAM" id="Phobius"/>
    </source>
</evidence>
<proteinExistence type="predicted"/>
<keyword evidence="1" id="KW-0812">Transmembrane</keyword>
<protein>
    <submittedName>
        <fullName evidence="2">DUF3397 family protein</fullName>
    </submittedName>
</protein>
<keyword evidence="1" id="KW-0472">Membrane</keyword>
<accession>A0ABW5Y027</accession>
<feature type="transmembrane region" description="Helical" evidence="1">
    <location>
        <begin position="61"/>
        <end position="81"/>
    </location>
</feature>
<organism evidence="2 3">
    <name type="scientific">Kurthia populi</name>
    <dbReference type="NCBI Taxonomy" id="1562132"/>
    <lineage>
        <taxon>Bacteria</taxon>
        <taxon>Bacillati</taxon>
        <taxon>Bacillota</taxon>
        <taxon>Bacilli</taxon>
        <taxon>Bacillales</taxon>
        <taxon>Caryophanaceae</taxon>
        <taxon>Kurthia</taxon>
    </lineage>
</organism>
<dbReference type="InterPro" id="IPR024515">
    <property type="entry name" value="DUF3397"/>
</dbReference>
<evidence type="ECO:0000313" key="3">
    <source>
        <dbReference type="Proteomes" id="UP001597568"/>
    </source>
</evidence>
<dbReference type="RefSeq" id="WP_020189363.1">
    <property type="nucleotide sequence ID" value="NZ_JBHUOR010000044.1"/>
</dbReference>
<sequence length="121" mass="14213">MGILSTIFELCAQFPWGIFLIVFLFMKLIKKGHRAFGAAADITTFVLLFSIPQLAKNYFDVDLGVLTWIVAVVLLMLMTTLEWRMKEELKFLGVLKRTWRIVFLLYSFIYIVLWVMHLFMP</sequence>
<dbReference type="Proteomes" id="UP001597568">
    <property type="component" value="Unassembled WGS sequence"/>
</dbReference>
<comment type="caution">
    <text evidence="2">The sequence shown here is derived from an EMBL/GenBank/DDBJ whole genome shotgun (WGS) entry which is preliminary data.</text>
</comment>
<evidence type="ECO:0000313" key="2">
    <source>
        <dbReference type="EMBL" id="MFD2868688.1"/>
    </source>
</evidence>
<reference evidence="3" key="1">
    <citation type="journal article" date="2019" name="Int. J. Syst. Evol. Microbiol.">
        <title>The Global Catalogue of Microorganisms (GCM) 10K type strain sequencing project: providing services to taxonomists for standard genome sequencing and annotation.</title>
        <authorList>
            <consortium name="The Broad Institute Genomics Platform"/>
            <consortium name="The Broad Institute Genome Sequencing Center for Infectious Disease"/>
            <person name="Wu L."/>
            <person name="Ma J."/>
        </authorList>
    </citation>
    <scope>NUCLEOTIDE SEQUENCE [LARGE SCALE GENOMIC DNA]</scope>
    <source>
        <strain evidence="3">KCTC 33522</strain>
    </source>
</reference>
<keyword evidence="1" id="KW-1133">Transmembrane helix</keyword>
<name>A0ABW5Y027_9BACL</name>
<feature type="transmembrane region" description="Helical" evidence="1">
    <location>
        <begin position="101"/>
        <end position="120"/>
    </location>
</feature>
<dbReference type="EMBL" id="JBHUOR010000044">
    <property type="protein sequence ID" value="MFD2868688.1"/>
    <property type="molecule type" value="Genomic_DNA"/>
</dbReference>
<keyword evidence="3" id="KW-1185">Reference proteome</keyword>
<gene>
    <name evidence="2" type="ORF">ACFSY7_09250</name>
</gene>
<dbReference type="Pfam" id="PF11877">
    <property type="entry name" value="DUF3397"/>
    <property type="match status" value="1"/>
</dbReference>
<feature type="transmembrane region" description="Helical" evidence="1">
    <location>
        <begin position="38"/>
        <end position="55"/>
    </location>
</feature>
<feature type="transmembrane region" description="Helical" evidence="1">
    <location>
        <begin position="6"/>
        <end position="26"/>
    </location>
</feature>